<reference evidence="6" key="2">
    <citation type="submission" date="2019-01" db="EMBL/GenBank/DDBJ databases">
        <authorList>
            <consortium name="NCBI Pathogen Detection Project"/>
        </authorList>
    </citation>
    <scope>NUCLEOTIDE SEQUENCE</scope>
    <source>
        <strain evidence="6">P125109</strain>
    </source>
</reference>
<dbReference type="PIRSF" id="PIRSF000103">
    <property type="entry name" value="HIBADH"/>
    <property type="match status" value="1"/>
</dbReference>
<name>A0A724WS50_SALEP</name>
<reference evidence="6" key="1">
    <citation type="journal article" date="2018" name="Genome Biol.">
        <title>SKESA: strategic k-mer extension for scrupulous assemblies.</title>
        <authorList>
            <person name="Souvorov A."/>
            <person name="Agarwala R."/>
            <person name="Lipman D.J."/>
        </authorList>
    </citation>
    <scope>NUCLEOTIDE SEQUENCE</scope>
    <source>
        <strain evidence="6">P125109</strain>
    </source>
</reference>
<dbReference type="Pfam" id="PF03446">
    <property type="entry name" value="NAD_binding_2"/>
    <property type="match status" value="1"/>
</dbReference>
<proteinExistence type="predicted"/>
<evidence type="ECO:0000313" key="6">
    <source>
        <dbReference type="EMBL" id="HAE0521390.1"/>
    </source>
</evidence>
<dbReference type="InterPro" id="IPR036291">
    <property type="entry name" value="NAD(P)-bd_dom_sf"/>
</dbReference>
<gene>
    <name evidence="6" type="ORF">G2720_26710</name>
</gene>
<dbReference type="InterPro" id="IPR006115">
    <property type="entry name" value="6PGDH_NADP-bd"/>
</dbReference>
<dbReference type="GO" id="GO:0050661">
    <property type="term" value="F:NADP binding"/>
    <property type="evidence" value="ECO:0007669"/>
    <property type="project" value="InterPro"/>
</dbReference>
<dbReference type="Pfam" id="PF14833">
    <property type="entry name" value="NAD_binding_11"/>
    <property type="match status" value="1"/>
</dbReference>
<evidence type="ECO:0000259" key="4">
    <source>
        <dbReference type="Pfam" id="PF03446"/>
    </source>
</evidence>
<dbReference type="PANTHER" id="PTHR43580">
    <property type="entry name" value="OXIDOREDUCTASE GLYR1-RELATED"/>
    <property type="match status" value="1"/>
</dbReference>
<dbReference type="InterPro" id="IPR013328">
    <property type="entry name" value="6PGD_dom2"/>
</dbReference>
<accession>A0A724WS50</accession>
<protein>
    <submittedName>
        <fullName evidence="6">NAD(P)-dependent oxidoreductase</fullName>
    </submittedName>
</protein>
<feature type="domain" description="6-phosphogluconate dehydrogenase NADP-binding" evidence="4">
    <location>
        <begin position="2"/>
        <end position="157"/>
    </location>
</feature>
<feature type="domain" description="3-hydroxyisobutyrate dehydrogenase-like NAD-binding" evidence="5">
    <location>
        <begin position="160"/>
        <end position="276"/>
    </location>
</feature>
<dbReference type="SUPFAM" id="SSF51735">
    <property type="entry name" value="NAD(P)-binding Rossmann-fold domains"/>
    <property type="match status" value="1"/>
</dbReference>
<sequence>MQLGWIGLGHMGVPMAKRLIDGGHDLLVYNRTYEKTAPLTELGATAVREVQDVVRQSDILFVMLADGPAVASVLESIQENLIGKTIVNLSTISPEETKEMARLVEKNGGTYLESPVSGSVPVAENGQLVLLAGGDANIVATCQPYLELLGKETIHFGPHGSGSAAKLAINLLLAVVGQGVAETLLLGEGAGLEKEKLIQMISASGMNTPLFSGKRDMYRKNDFPSAFPLRLMAKDLGLITAEARRQQLELPLAQITDASYTDAKPTYGDADMAAIYLALQEK</sequence>
<comment type="caution">
    <text evidence="6">The sequence shown here is derived from an EMBL/GenBank/DDBJ whole genome shotgun (WGS) entry which is preliminary data.</text>
</comment>
<dbReference type="EMBL" id="DAAQRD010000178">
    <property type="protein sequence ID" value="HAE0521390.1"/>
    <property type="molecule type" value="Genomic_DNA"/>
</dbReference>
<dbReference type="SUPFAM" id="SSF48179">
    <property type="entry name" value="6-phosphogluconate dehydrogenase C-terminal domain-like"/>
    <property type="match status" value="1"/>
</dbReference>
<evidence type="ECO:0000256" key="3">
    <source>
        <dbReference type="PIRSR" id="PIRSR000103-1"/>
    </source>
</evidence>
<organism evidence="6">
    <name type="scientific">Salmonella enteritidis PT4 (strain P125109)</name>
    <dbReference type="NCBI Taxonomy" id="550537"/>
    <lineage>
        <taxon>Bacteria</taxon>
        <taxon>Pseudomonadati</taxon>
        <taxon>Pseudomonadota</taxon>
        <taxon>Gammaproteobacteria</taxon>
        <taxon>Enterobacterales</taxon>
        <taxon>Enterobacteriaceae</taxon>
        <taxon>Salmonella</taxon>
    </lineage>
</organism>
<keyword evidence="2" id="KW-0520">NAD</keyword>
<dbReference type="InterPro" id="IPR008927">
    <property type="entry name" value="6-PGluconate_DH-like_C_sf"/>
</dbReference>
<feature type="active site" evidence="3">
    <location>
        <position position="166"/>
    </location>
</feature>
<keyword evidence="1" id="KW-0560">Oxidoreductase</keyword>
<dbReference type="Gene3D" id="1.10.1040.10">
    <property type="entry name" value="N-(1-d-carboxylethyl)-l-norvaline Dehydrogenase, domain 2"/>
    <property type="match status" value="1"/>
</dbReference>
<evidence type="ECO:0000256" key="1">
    <source>
        <dbReference type="ARBA" id="ARBA00023002"/>
    </source>
</evidence>
<dbReference type="AlphaFoldDB" id="A0A724WS50"/>
<evidence type="ECO:0000256" key="2">
    <source>
        <dbReference type="ARBA" id="ARBA00023027"/>
    </source>
</evidence>
<dbReference type="GO" id="GO:0016616">
    <property type="term" value="F:oxidoreductase activity, acting on the CH-OH group of donors, NAD or NADP as acceptor"/>
    <property type="evidence" value="ECO:0007669"/>
    <property type="project" value="UniProtKB-ARBA"/>
</dbReference>
<dbReference type="InterPro" id="IPR029154">
    <property type="entry name" value="HIBADH-like_NADP-bd"/>
</dbReference>
<dbReference type="PANTHER" id="PTHR43580:SF2">
    <property type="entry name" value="CYTOKINE-LIKE NUCLEAR FACTOR N-PAC"/>
    <property type="match status" value="1"/>
</dbReference>
<dbReference type="InterPro" id="IPR051265">
    <property type="entry name" value="HIBADH-related_NP60_sf"/>
</dbReference>
<dbReference type="GO" id="GO:0051287">
    <property type="term" value="F:NAD binding"/>
    <property type="evidence" value="ECO:0007669"/>
    <property type="project" value="InterPro"/>
</dbReference>
<evidence type="ECO:0000259" key="5">
    <source>
        <dbReference type="Pfam" id="PF14833"/>
    </source>
</evidence>
<dbReference type="Gene3D" id="3.40.50.720">
    <property type="entry name" value="NAD(P)-binding Rossmann-like Domain"/>
    <property type="match status" value="1"/>
</dbReference>
<dbReference type="InterPro" id="IPR015815">
    <property type="entry name" value="HIBADH-related"/>
</dbReference>